<reference evidence="2" key="1">
    <citation type="submission" date="2022-11" db="UniProtKB">
        <authorList>
            <consortium name="EnsemblMetazoa"/>
        </authorList>
    </citation>
    <scope>IDENTIFICATION</scope>
</reference>
<evidence type="ECO:0000256" key="1">
    <source>
        <dbReference type="SAM" id="MobiDB-lite"/>
    </source>
</evidence>
<feature type="compositionally biased region" description="Low complexity" evidence="1">
    <location>
        <begin position="257"/>
        <end position="269"/>
    </location>
</feature>
<feature type="compositionally biased region" description="Polar residues" evidence="1">
    <location>
        <begin position="421"/>
        <end position="441"/>
    </location>
</feature>
<evidence type="ECO:0000313" key="3">
    <source>
        <dbReference type="Proteomes" id="UP000887567"/>
    </source>
</evidence>
<dbReference type="AlphaFoldDB" id="A0A913Y096"/>
<feature type="region of interest" description="Disordered" evidence="1">
    <location>
        <begin position="342"/>
        <end position="363"/>
    </location>
</feature>
<proteinExistence type="predicted"/>
<feature type="compositionally biased region" description="Basic and acidic residues" evidence="1">
    <location>
        <begin position="519"/>
        <end position="528"/>
    </location>
</feature>
<feature type="region of interest" description="Disordered" evidence="1">
    <location>
        <begin position="1"/>
        <end position="27"/>
    </location>
</feature>
<dbReference type="OrthoDB" id="6357832at2759"/>
<feature type="compositionally biased region" description="Polar residues" evidence="1">
    <location>
        <begin position="535"/>
        <end position="566"/>
    </location>
</feature>
<feature type="region of interest" description="Disordered" evidence="1">
    <location>
        <begin position="390"/>
        <end position="573"/>
    </location>
</feature>
<dbReference type="Gene3D" id="1.25.40.180">
    <property type="match status" value="1"/>
</dbReference>
<feature type="compositionally biased region" description="Polar residues" evidence="1">
    <location>
        <begin position="390"/>
        <end position="399"/>
    </location>
</feature>
<sequence>MMHVTPRRPGLRKPTIPSHKPPPSTDIQTNVNHGLQKKLMMLDQHDEALKNEIVASLEEGLITASECLQLFINTAWKDRNNKPHIAELFHKITQETDADFSLLIDSKCNNLLKVLTVLGKPTISDLSMVTLLANLYHIKDLPSDHKDGLEMYLIDIAKAFWPYFMPEKNSSIWNDDVCDCVCDVLMTVGRTLNEKCPINMERSFNNITIMMFSSCTISSYTLLRFLELKELRAANWCLTNTAKSYYRSAYSKHDRSNSCNSNSPVSQSSLDDDDDDDDDVFNNEQYKVTISKNHLKNGLNHPVVVHVLECKNPIDSNQATLTERPELTKNFTCEDEEIQLAQPVTSMDVRPDNPLDHTTLSDTNTSFGNNAGFSNQSSFYDSHVDLTLHGSTSSSNSENIVHGPQGFPGSISSRGGFPCPGSSTSLLRTLSENDSNFSSNDAHVRPQGFPGSTSSPGGFPCPGSSSFLPRTLSENDRNPISNGTHLRPQGFPGNTSTQGGFPKPWNHPFQRTLSESDNTCDRNVEQFRPHGFPDTNFQGGFPRSSSRSYQRTMSENGSNDNEQNRPQGFPGSLQVGFPRQTNHHFLKRAFSENDSMDNVGGFPRIQRQNSQDRSWKCMLEFPVQEENGSSDTNSRLYLLSFATNPSSLERPADLTLTQQLQEEKPWLRDVVLNKPVTVLDRFGRITNGFMN</sequence>
<protein>
    <submittedName>
        <fullName evidence="2">Uncharacterized protein</fullName>
    </submittedName>
</protein>
<name>A0A913Y096_EXADI</name>
<feature type="region of interest" description="Disordered" evidence="1">
    <location>
        <begin position="252"/>
        <end position="278"/>
    </location>
</feature>
<accession>A0A913Y096</accession>
<organism evidence="2 3">
    <name type="scientific">Exaiptasia diaphana</name>
    <name type="common">Tropical sea anemone</name>
    <name type="synonym">Aiptasia pulchella</name>
    <dbReference type="NCBI Taxonomy" id="2652724"/>
    <lineage>
        <taxon>Eukaryota</taxon>
        <taxon>Metazoa</taxon>
        <taxon>Cnidaria</taxon>
        <taxon>Anthozoa</taxon>
        <taxon>Hexacorallia</taxon>
        <taxon>Actiniaria</taxon>
        <taxon>Aiptasiidae</taxon>
        <taxon>Exaiptasia</taxon>
    </lineage>
</organism>
<dbReference type="Proteomes" id="UP000887567">
    <property type="component" value="Unplaced"/>
</dbReference>
<keyword evidence="3" id="KW-1185">Reference proteome</keyword>
<dbReference type="KEGG" id="epa:110249816"/>
<feature type="compositionally biased region" description="Low complexity" evidence="1">
    <location>
        <begin position="446"/>
        <end position="469"/>
    </location>
</feature>
<evidence type="ECO:0000313" key="2">
    <source>
        <dbReference type="EnsemblMetazoa" id="XP_020912062.1"/>
    </source>
</evidence>
<dbReference type="RefSeq" id="XP_020912062.1">
    <property type="nucleotide sequence ID" value="XM_021056403.2"/>
</dbReference>
<feature type="compositionally biased region" description="Basic residues" evidence="1">
    <location>
        <begin position="1"/>
        <end position="11"/>
    </location>
</feature>
<dbReference type="EnsemblMetazoa" id="XM_021056403.2">
    <property type="protein sequence ID" value="XP_020912062.1"/>
    <property type="gene ID" value="LOC110249816"/>
</dbReference>
<dbReference type="GeneID" id="110249816"/>